<evidence type="ECO:0000313" key="3">
    <source>
        <dbReference type="Proteomes" id="UP000799421"/>
    </source>
</evidence>
<feature type="non-terminal residue" evidence="2">
    <location>
        <position position="1"/>
    </location>
</feature>
<proteinExistence type="predicted"/>
<dbReference type="OrthoDB" id="2384350at2759"/>
<feature type="non-terminal residue" evidence="2">
    <location>
        <position position="102"/>
    </location>
</feature>
<dbReference type="InterPro" id="IPR001357">
    <property type="entry name" value="BRCT_dom"/>
</dbReference>
<dbReference type="Proteomes" id="UP000799421">
    <property type="component" value="Unassembled WGS sequence"/>
</dbReference>
<dbReference type="AlphaFoldDB" id="A0A6A7C710"/>
<dbReference type="InterPro" id="IPR036420">
    <property type="entry name" value="BRCT_dom_sf"/>
</dbReference>
<accession>A0A6A7C710</accession>
<name>A0A6A7C710_9PEZI</name>
<organism evidence="2 3">
    <name type="scientific">Piedraia hortae CBS 480.64</name>
    <dbReference type="NCBI Taxonomy" id="1314780"/>
    <lineage>
        <taxon>Eukaryota</taxon>
        <taxon>Fungi</taxon>
        <taxon>Dikarya</taxon>
        <taxon>Ascomycota</taxon>
        <taxon>Pezizomycotina</taxon>
        <taxon>Dothideomycetes</taxon>
        <taxon>Dothideomycetidae</taxon>
        <taxon>Capnodiales</taxon>
        <taxon>Piedraiaceae</taxon>
        <taxon>Piedraia</taxon>
    </lineage>
</organism>
<dbReference type="Pfam" id="PF00533">
    <property type="entry name" value="BRCT"/>
    <property type="match status" value="1"/>
</dbReference>
<dbReference type="PROSITE" id="PS50172">
    <property type="entry name" value="BRCT"/>
    <property type="match status" value="1"/>
</dbReference>
<reference evidence="2" key="1">
    <citation type="journal article" date="2020" name="Stud. Mycol.">
        <title>101 Dothideomycetes genomes: a test case for predicting lifestyles and emergence of pathogens.</title>
        <authorList>
            <person name="Haridas S."/>
            <person name="Albert R."/>
            <person name="Binder M."/>
            <person name="Bloem J."/>
            <person name="Labutti K."/>
            <person name="Salamov A."/>
            <person name="Andreopoulos B."/>
            <person name="Baker S."/>
            <person name="Barry K."/>
            <person name="Bills G."/>
            <person name="Bluhm B."/>
            <person name="Cannon C."/>
            <person name="Castanera R."/>
            <person name="Culley D."/>
            <person name="Daum C."/>
            <person name="Ezra D."/>
            <person name="Gonzalez J."/>
            <person name="Henrissat B."/>
            <person name="Kuo A."/>
            <person name="Liang C."/>
            <person name="Lipzen A."/>
            <person name="Lutzoni F."/>
            <person name="Magnuson J."/>
            <person name="Mondo S."/>
            <person name="Nolan M."/>
            <person name="Ohm R."/>
            <person name="Pangilinan J."/>
            <person name="Park H.-J."/>
            <person name="Ramirez L."/>
            <person name="Alfaro M."/>
            <person name="Sun H."/>
            <person name="Tritt A."/>
            <person name="Yoshinaga Y."/>
            <person name="Zwiers L.-H."/>
            <person name="Turgeon B."/>
            <person name="Goodwin S."/>
            <person name="Spatafora J."/>
            <person name="Crous P."/>
            <person name="Grigoriev I."/>
        </authorList>
    </citation>
    <scope>NUCLEOTIDE SEQUENCE</scope>
    <source>
        <strain evidence="2">CBS 480.64</strain>
    </source>
</reference>
<keyword evidence="3" id="KW-1185">Reference proteome</keyword>
<evidence type="ECO:0000259" key="1">
    <source>
        <dbReference type="PROSITE" id="PS50172"/>
    </source>
</evidence>
<protein>
    <recommendedName>
        <fullName evidence="1">BRCT domain-containing protein</fullName>
    </recommendedName>
</protein>
<gene>
    <name evidence="2" type="ORF">K470DRAFT_194055</name>
</gene>
<evidence type="ECO:0000313" key="2">
    <source>
        <dbReference type="EMBL" id="KAF2863301.1"/>
    </source>
</evidence>
<dbReference type="Gene3D" id="3.40.50.10190">
    <property type="entry name" value="BRCT domain"/>
    <property type="match status" value="1"/>
</dbReference>
<dbReference type="CDD" id="cd17716">
    <property type="entry name" value="BRCT_microcephalin_rpt1"/>
    <property type="match status" value="1"/>
</dbReference>
<feature type="domain" description="BRCT" evidence="1">
    <location>
        <begin position="1"/>
        <end position="83"/>
    </location>
</feature>
<sequence>LVSVYTLDGSNASDAYVTLLHRLGARTVKTLTERTTHVVFKDGPPSLLSKIKNAGREVYCVNARWVLECEERGVRVDEGGYRVEVESQSIVGKKRRRKSMEP</sequence>
<dbReference type="EMBL" id="MU005961">
    <property type="protein sequence ID" value="KAF2863301.1"/>
    <property type="molecule type" value="Genomic_DNA"/>
</dbReference>
<dbReference type="SUPFAM" id="SSF52113">
    <property type="entry name" value="BRCT domain"/>
    <property type="match status" value="1"/>
</dbReference>